<feature type="compositionally biased region" description="Basic and acidic residues" evidence="1">
    <location>
        <begin position="49"/>
        <end position="63"/>
    </location>
</feature>
<organism evidence="2 3">
    <name type="scientific">Talaromyces proteolyticus</name>
    <dbReference type="NCBI Taxonomy" id="1131652"/>
    <lineage>
        <taxon>Eukaryota</taxon>
        <taxon>Fungi</taxon>
        <taxon>Dikarya</taxon>
        <taxon>Ascomycota</taxon>
        <taxon>Pezizomycotina</taxon>
        <taxon>Eurotiomycetes</taxon>
        <taxon>Eurotiomycetidae</taxon>
        <taxon>Eurotiales</taxon>
        <taxon>Trichocomaceae</taxon>
        <taxon>Talaromyces</taxon>
        <taxon>Talaromyces sect. Bacilispori</taxon>
    </lineage>
</organism>
<evidence type="ECO:0000313" key="2">
    <source>
        <dbReference type="EMBL" id="KAH8693755.1"/>
    </source>
</evidence>
<evidence type="ECO:0000313" key="3">
    <source>
        <dbReference type="Proteomes" id="UP001201262"/>
    </source>
</evidence>
<reference evidence="2" key="1">
    <citation type="submission" date="2021-12" db="EMBL/GenBank/DDBJ databases">
        <title>Convergent genome expansion in fungi linked to evolution of root-endophyte symbiosis.</title>
        <authorList>
            <consortium name="DOE Joint Genome Institute"/>
            <person name="Ke Y.-H."/>
            <person name="Bonito G."/>
            <person name="Liao H.-L."/>
            <person name="Looney B."/>
            <person name="Rojas-Flechas A."/>
            <person name="Nash J."/>
            <person name="Hameed K."/>
            <person name="Schadt C."/>
            <person name="Martin F."/>
            <person name="Crous P.W."/>
            <person name="Miettinen O."/>
            <person name="Magnuson J.K."/>
            <person name="Labbe J."/>
            <person name="Jacobson D."/>
            <person name="Doktycz M.J."/>
            <person name="Veneault-Fourrey C."/>
            <person name="Kuo A."/>
            <person name="Mondo S."/>
            <person name="Calhoun S."/>
            <person name="Riley R."/>
            <person name="Ohm R."/>
            <person name="LaButti K."/>
            <person name="Andreopoulos B."/>
            <person name="Pangilinan J."/>
            <person name="Nolan M."/>
            <person name="Tritt A."/>
            <person name="Clum A."/>
            <person name="Lipzen A."/>
            <person name="Daum C."/>
            <person name="Barry K."/>
            <person name="Grigoriev I.V."/>
            <person name="Vilgalys R."/>
        </authorList>
    </citation>
    <scope>NUCLEOTIDE SEQUENCE</scope>
    <source>
        <strain evidence="2">PMI_201</strain>
    </source>
</reference>
<gene>
    <name evidence="2" type="ORF">BGW36DRAFT_210153</name>
</gene>
<accession>A0AAD4KMJ5</accession>
<dbReference type="AlphaFoldDB" id="A0AAD4KMJ5"/>
<proteinExistence type="predicted"/>
<feature type="compositionally biased region" description="Basic and acidic residues" evidence="1">
    <location>
        <begin position="18"/>
        <end position="32"/>
    </location>
</feature>
<dbReference type="GeneID" id="70240208"/>
<dbReference type="Proteomes" id="UP001201262">
    <property type="component" value="Unassembled WGS sequence"/>
</dbReference>
<keyword evidence="3" id="KW-1185">Reference proteome</keyword>
<dbReference type="RefSeq" id="XP_046069425.1">
    <property type="nucleotide sequence ID" value="XM_046209921.1"/>
</dbReference>
<evidence type="ECO:0000256" key="1">
    <source>
        <dbReference type="SAM" id="MobiDB-lite"/>
    </source>
</evidence>
<comment type="caution">
    <text evidence="2">The sequence shown here is derived from an EMBL/GenBank/DDBJ whole genome shotgun (WGS) entry which is preliminary data.</text>
</comment>
<protein>
    <submittedName>
        <fullName evidence="2">Uncharacterized protein</fullName>
    </submittedName>
</protein>
<dbReference type="EMBL" id="JAJTJA010000009">
    <property type="protein sequence ID" value="KAH8693755.1"/>
    <property type="molecule type" value="Genomic_DNA"/>
</dbReference>
<name>A0AAD4KMJ5_9EURO</name>
<sequence>MPLKLGDYDSNSSSRVSSTDRIHVGDVPDPSRRSNTKAVVVHNGGGPSYDEKRPASWDKNRWK</sequence>
<feature type="region of interest" description="Disordered" evidence="1">
    <location>
        <begin position="1"/>
        <end position="63"/>
    </location>
</feature>